<evidence type="ECO:0000313" key="1">
    <source>
        <dbReference type="EMBL" id="EZF54445.1"/>
    </source>
</evidence>
<protein>
    <submittedName>
        <fullName evidence="1">Uncharacterized protein</fullName>
    </submittedName>
</protein>
<sequence>MLREFRYFVEEGKYQIPCFVLRINVVKVPAGQVRRCKGMEVLVWNSSSLHLIQRRQKLSRLARLNMLIVTGCHEISMLATSLLNVENSSARKELRSSGKWLETDKITTSKPLDG</sequence>
<dbReference type="OrthoDB" id="10277820at2759"/>
<reference evidence="1" key="1">
    <citation type="submission" date="2014-02" db="EMBL/GenBank/DDBJ databases">
        <title>The Genome Sequence of Trichophyton rubrum (morphotype fischeri) CBS 288.86.</title>
        <authorList>
            <consortium name="The Broad Institute Genomics Platform"/>
            <person name="Cuomo C.A."/>
            <person name="White T.C."/>
            <person name="Graser Y."/>
            <person name="Martinez-Rossi N."/>
            <person name="Heitman J."/>
            <person name="Young S.K."/>
            <person name="Zeng Q."/>
            <person name="Gargeya S."/>
            <person name="Abouelleil A."/>
            <person name="Alvarado L."/>
            <person name="Chapman S.B."/>
            <person name="Gainer-Dewar J."/>
            <person name="Goldberg J."/>
            <person name="Griggs A."/>
            <person name="Gujja S."/>
            <person name="Hansen M."/>
            <person name="Howarth C."/>
            <person name="Imamovic A."/>
            <person name="Larimer J."/>
            <person name="Martinez D."/>
            <person name="Murphy C."/>
            <person name="Pearson M.D."/>
            <person name="Persinoti G."/>
            <person name="Poon T."/>
            <person name="Priest M."/>
            <person name="Roberts A.D."/>
            <person name="Saif S."/>
            <person name="Shea T.D."/>
            <person name="Sykes S.N."/>
            <person name="Wortman J."/>
            <person name="Nusbaum C."/>
            <person name="Birren B."/>
        </authorList>
    </citation>
    <scope>NUCLEOTIDE SEQUENCE [LARGE SCALE GENOMIC DNA]</scope>
    <source>
        <strain evidence="1">CBS 288.86</strain>
    </source>
</reference>
<organism evidence="1">
    <name type="scientific">Trichophyton rubrum CBS 288.86</name>
    <dbReference type="NCBI Taxonomy" id="1215330"/>
    <lineage>
        <taxon>Eukaryota</taxon>
        <taxon>Fungi</taxon>
        <taxon>Dikarya</taxon>
        <taxon>Ascomycota</taxon>
        <taxon>Pezizomycotina</taxon>
        <taxon>Eurotiomycetes</taxon>
        <taxon>Eurotiomycetidae</taxon>
        <taxon>Onygenales</taxon>
        <taxon>Arthrodermataceae</taxon>
        <taxon>Trichophyton</taxon>
    </lineage>
</organism>
<dbReference type="AlphaFoldDB" id="A0A022W7N9"/>
<dbReference type="HOGENOM" id="CLU_2120520_0_0_1"/>
<dbReference type="Proteomes" id="UP000023758">
    <property type="component" value="Unassembled WGS sequence"/>
</dbReference>
<proteinExistence type="predicted"/>
<dbReference type="EMBL" id="KK207790">
    <property type="protein sequence ID" value="EZF54445.1"/>
    <property type="molecule type" value="Genomic_DNA"/>
</dbReference>
<accession>A0A022W7N9</accession>
<gene>
    <name evidence="1" type="ORF">H103_02888</name>
</gene>
<name>A0A022W7N9_TRIRU</name>